<accession>A0A7I8V7Q2</accession>
<feature type="compositionally biased region" description="Low complexity" evidence="1">
    <location>
        <begin position="26"/>
        <end position="36"/>
    </location>
</feature>
<protein>
    <submittedName>
        <fullName evidence="2">DgyrCDS622</fullName>
    </submittedName>
</protein>
<dbReference type="EMBL" id="CAJFCJ010000001">
    <property type="protein sequence ID" value="CAD5111304.1"/>
    <property type="molecule type" value="Genomic_DNA"/>
</dbReference>
<feature type="compositionally biased region" description="Pro residues" evidence="1">
    <location>
        <begin position="124"/>
        <end position="143"/>
    </location>
</feature>
<gene>
    <name evidence="2" type="ORF">DGYR_LOCUS619</name>
</gene>
<feature type="compositionally biased region" description="Pro residues" evidence="1">
    <location>
        <begin position="1"/>
        <end position="13"/>
    </location>
</feature>
<organism evidence="2 3">
    <name type="scientific">Dimorphilus gyrociliatus</name>
    <dbReference type="NCBI Taxonomy" id="2664684"/>
    <lineage>
        <taxon>Eukaryota</taxon>
        <taxon>Metazoa</taxon>
        <taxon>Spiralia</taxon>
        <taxon>Lophotrochozoa</taxon>
        <taxon>Annelida</taxon>
        <taxon>Polychaeta</taxon>
        <taxon>Polychaeta incertae sedis</taxon>
        <taxon>Dinophilidae</taxon>
        <taxon>Dimorphilus</taxon>
    </lineage>
</organism>
<proteinExistence type="predicted"/>
<dbReference type="Pfam" id="PF05994">
    <property type="entry name" value="FragX_IP"/>
    <property type="match status" value="1"/>
</dbReference>
<dbReference type="PIRSF" id="PIRSF008153">
    <property type="entry name" value="FMR1_interacting"/>
    <property type="match status" value="1"/>
</dbReference>
<dbReference type="GO" id="GO:0030833">
    <property type="term" value="P:regulation of actin filament polymerization"/>
    <property type="evidence" value="ECO:0007669"/>
    <property type="project" value="InterPro"/>
</dbReference>
<evidence type="ECO:0000313" key="2">
    <source>
        <dbReference type="EMBL" id="CAD5111304.1"/>
    </source>
</evidence>
<feature type="compositionally biased region" description="Pro residues" evidence="1">
    <location>
        <begin position="58"/>
        <end position="70"/>
    </location>
</feature>
<name>A0A7I8V7Q2_9ANNE</name>
<reference evidence="2 3" key="1">
    <citation type="submission" date="2020-08" db="EMBL/GenBank/DDBJ databases">
        <authorList>
            <person name="Hejnol A."/>
        </authorList>
    </citation>
    <scope>NUCLEOTIDE SEQUENCE [LARGE SCALE GENOMIC DNA]</scope>
</reference>
<dbReference type="PRINTS" id="PR01698">
    <property type="entry name" value="CYTOFMRPINTP"/>
</dbReference>
<evidence type="ECO:0000256" key="1">
    <source>
        <dbReference type="SAM" id="MobiDB-lite"/>
    </source>
</evidence>
<dbReference type="OrthoDB" id="10265867at2759"/>
<keyword evidence="3" id="KW-1185">Reference proteome</keyword>
<dbReference type="PANTHER" id="PTHR12195">
    <property type="entry name" value="CYTOPLASMIC FMR1-INTERACTING PROTEIN-RELATED"/>
    <property type="match status" value="1"/>
</dbReference>
<feature type="compositionally biased region" description="Polar residues" evidence="1">
    <location>
        <begin position="146"/>
        <end position="164"/>
    </location>
</feature>
<evidence type="ECO:0000313" key="3">
    <source>
        <dbReference type="Proteomes" id="UP000549394"/>
    </source>
</evidence>
<dbReference type="GO" id="GO:0031267">
    <property type="term" value="F:small GTPase binding"/>
    <property type="evidence" value="ECO:0007669"/>
    <property type="project" value="InterPro"/>
</dbReference>
<dbReference type="InterPro" id="IPR008081">
    <property type="entry name" value="Cytoplasmic_FMR1-int"/>
</dbReference>
<feature type="compositionally biased region" description="Pro residues" evidence="1">
    <location>
        <begin position="78"/>
        <end position="101"/>
    </location>
</feature>
<sequence length="1498" mass="171348">MNIPPPPPPPPLPGQQLTKNKPGQIPSAPSPSSTSTLGYSPTRAAPQPPASPMTAGIPGPPAPPPPPPPMDASAPIQNPSPPPPPNLPPPASSPHLPPTPISSPSFAANSPRMMSASQSVPRCSLPPPPPPPLSTLPHSPPPNIHSVPSSSPSGGDANNNAFESPPIYQSISVTSTQDTLDDSFDDEIEPAKEGAQDDLRKNMDLLDILLSSILLNTDGSPKFQTDIQSTLSEIIYYLDSGTADEWNAKLYISDEKEYNMLTMEIKFITEMKILLEEGERQASMLYTWRPLSKAIPKFTSGGTGESSELYNCCLEVMEPYINKLQKFRDFVMNAVSRFIEIIEKILLQNTFVTQSLRIQIAKTVNLFAVLDELINSKTSILNDYTFYKRVKQNLHGTGSSQQALPDVHNLGIFLATKNRIFTKLKEVIDHKKLKGFEDFFCDIINECLSLYFNKQYFSPSDKHVLIKFVAFGLFLIDSQFVDATKLDKLKKLNISKIDKAFKNVETLPLYGDMVISPFQYVSMTKHFDPSKWTLCMSEERNLQGNISKRSANVQSEMNNFITKLRYFEIENKGIVTKNNCQRLYKLAIEGLQLLSSWTALVTEVFSWKLHKPADYTEEMNKALSSCPDEKERDRIRVLFEETKIYEYATKHNYDDEEKIALITVIASIKTVQKEMKAYSKTLSEGIRKSIYYRTQKLIKEDLRDTLRKAVKNGKEKLRNLLVFSRETIGHWPPNYNPNSDPILQGKKMKDLDLSTNSDTCQTTEQTHLLRTILEYIISSNPTGVFAKKNLEKDTSLAIEDFLSESFLWEQLLNFDRTLKNCCDLSQLWFREFFIELAKGERVQFEAESSMPFILIDFLVEHNKSEYVEYVFYAFDLYNDSADYALNVFKKKFLYEEIEAEVDLCFEQFLYKLCDHMYNYYRTLAGSLTLKSYLGNHVTKKLSKDLRIHARRNFLPLLSQTNIRLLGRNIDLKRRISQRLNMFFSRSLENVLHYFESVNLHTICEIEGIINVTKLAHKLISEHITLTPFEHLLQMARYDSKSDRCRIAQRIVQCVTDDLPLYAYNTSTARFVMSEIRSKTEEARISKEKGGKEDKRRFMDHRDSWGRLPHAVSICNFLDYAGISYLLEECVKFIEKSLNDIIMPFVRSIKKALPPEGIKLPRYEYGHVGAFTKFRTAFVHILKFDLSDLYEALAGAGNCLAFCLIITENVFVNETNSIRLGGYFCNNLPTPYIEQDEKSTHSKKKAEALKKLKYENKNCYVRFVAENFKELSDDRKKLVKQNELLEREKLVCGLNIFPKILDKLKKKLCQENDKDLWFGDEPENGIMHITNCSEFYRVWSVLQFVFSIPTMSAHAETVEALYGDGLQWMGCSLIQLLGQERKFEVLDISYHIEKLYEPAKGGTKNKMNDQMYNKLMQRIRAMHKINSEIFGIVGKYCCTQSQPKESIKNQFETPLENVHHFDPPLEIDLDQSSAISIKTSLNVVSDEVEPPKQKVETEV</sequence>
<feature type="region of interest" description="Disordered" evidence="1">
    <location>
        <begin position="1"/>
        <end position="164"/>
    </location>
</feature>
<dbReference type="Proteomes" id="UP000549394">
    <property type="component" value="Unassembled WGS sequence"/>
</dbReference>
<comment type="caution">
    <text evidence="2">The sequence shown here is derived from an EMBL/GenBank/DDBJ whole genome shotgun (WGS) entry which is preliminary data.</text>
</comment>